<dbReference type="EMBL" id="JAHCVI010000002">
    <property type="protein sequence ID" value="KAG7289343.1"/>
    <property type="molecule type" value="Genomic_DNA"/>
</dbReference>
<evidence type="ECO:0000256" key="4">
    <source>
        <dbReference type="ARBA" id="ARBA00023136"/>
    </source>
</evidence>
<keyword evidence="7" id="KW-1185">Reference proteome</keyword>
<evidence type="ECO:0000313" key="7">
    <source>
        <dbReference type="Proteomes" id="UP001197093"/>
    </source>
</evidence>
<evidence type="ECO:0000256" key="1">
    <source>
        <dbReference type="ARBA" id="ARBA00004141"/>
    </source>
</evidence>
<feature type="transmembrane region" description="Helical" evidence="5">
    <location>
        <begin position="67"/>
        <end position="100"/>
    </location>
</feature>
<protein>
    <submittedName>
        <fullName evidence="6">Uncharacterized protein</fullName>
    </submittedName>
</protein>
<dbReference type="AlphaFoldDB" id="A0AAD4F1Y8"/>
<keyword evidence="3 5" id="KW-1133">Transmembrane helix</keyword>
<comment type="subcellular location">
    <subcellularLocation>
        <location evidence="1">Membrane</location>
        <topology evidence="1">Multi-pass membrane protein</topology>
    </subcellularLocation>
</comment>
<sequence>MADGDGAQGKKNASSLIKDALSQKNVWLLGLFFFFYLGVVITAGGWVVEYLVDVRNGDIAQMGYVPAGFSGVIGAHAGVAVMQPILVGLIVAMTISWLLVPQPKGKMT</sequence>
<organism evidence="6 7">
    <name type="scientific">Staphylotrichum longicolle</name>
    <dbReference type="NCBI Taxonomy" id="669026"/>
    <lineage>
        <taxon>Eukaryota</taxon>
        <taxon>Fungi</taxon>
        <taxon>Dikarya</taxon>
        <taxon>Ascomycota</taxon>
        <taxon>Pezizomycotina</taxon>
        <taxon>Sordariomycetes</taxon>
        <taxon>Sordariomycetidae</taxon>
        <taxon>Sordariales</taxon>
        <taxon>Chaetomiaceae</taxon>
        <taxon>Staphylotrichum</taxon>
    </lineage>
</organism>
<evidence type="ECO:0000256" key="2">
    <source>
        <dbReference type="ARBA" id="ARBA00022692"/>
    </source>
</evidence>
<gene>
    <name evidence="6" type="ORF">NEMBOFW57_005710</name>
</gene>
<reference evidence="6" key="1">
    <citation type="submission" date="2023-02" db="EMBL/GenBank/DDBJ databases">
        <authorList>
            <person name="Palmer J.M."/>
        </authorList>
    </citation>
    <scope>NUCLEOTIDE SEQUENCE</scope>
    <source>
        <strain evidence="6">FW57</strain>
    </source>
</reference>
<name>A0AAD4F1Y8_9PEZI</name>
<feature type="transmembrane region" description="Helical" evidence="5">
    <location>
        <begin position="26"/>
        <end position="47"/>
    </location>
</feature>
<evidence type="ECO:0000256" key="5">
    <source>
        <dbReference type="SAM" id="Phobius"/>
    </source>
</evidence>
<keyword evidence="2 5" id="KW-0812">Transmembrane</keyword>
<proteinExistence type="predicted"/>
<dbReference type="PANTHER" id="PTHR23514:SF16">
    <property type="entry name" value="TRANSPORTER, PUTATIVE (AFU_ORTHOLOGUE AFUA_2G17270)-RELATED"/>
    <property type="match status" value="1"/>
</dbReference>
<evidence type="ECO:0000256" key="3">
    <source>
        <dbReference type="ARBA" id="ARBA00022989"/>
    </source>
</evidence>
<dbReference type="InterPro" id="IPR051788">
    <property type="entry name" value="MFS_Transporter"/>
</dbReference>
<accession>A0AAD4F1Y8</accession>
<dbReference type="GO" id="GO:0016020">
    <property type="term" value="C:membrane"/>
    <property type="evidence" value="ECO:0007669"/>
    <property type="project" value="UniProtKB-SubCell"/>
</dbReference>
<evidence type="ECO:0000313" key="6">
    <source>
        <dbReference type="EMBL" id="KAG7289343.1"/>
    </source>
</evidence>
<dbReference type="SUPFAM" id="SSF103473">
    <property type="entry name" value="MFS general substrate transporter"/>
    <property type="match status" value="1"/>
</dbReference>
<dbReference type="InterPro" id="IPR036259">
    <property type="entry name" value="MFS_trans_sf"/>
</dbReference>
<dbReference type="Proteomes" id="UP001197093">
    <property type="component" value="Unassembled WGS sequence"/>
</dbReference>
<keyword evidence="4 5" id="KW-0472">Membrane</keyword>
<comment type="caution">
    <text evidence="6">The sequence shown here is derived from an EMBL/GenBank/DDBJ whole genome shotgun (WGS) entry which is preliminary data.</text>
</comment>
<dbReference type="PANTHER" id="PTHR23514">
    <property type="entry name" value="BYPASS OF STOP CODON PROTEIN 6"/>
    <property type="match status" value="1"/>
</dbReference>